<dbReference type="EMBL" id="JACOIK010000001">
    <property type="protein sequence ID" value="MBD1431355.1"/>
    <property type="molecule type" value="Genomic_DNA"/>
</dbReference>
<comment type="caution">
    <text evidence="1">The sequence shown here is derived from an EMBL/GenBank/DDBJ whole genome shotgun (WGS) entry which is preliminary data.</text>
</comment>
<protein>
    <submittedName>
        <fullName evidence="1">NRDE family protein</fullName>
    </submittedName>
</protein>
<gene>
    <name evidence="1" type="ORF">H8B06_00830</name>
</gene>
<dbReference type="RefSeq" id="WP_190992380.1">
    <property type="nucleotide sequence ID" value="NZ_JACOIK010000001.1"/>
</dbReference>
<name>A0ABR7YJ63_9SPHI</name>
<dbReference type="Pfam" id="PF05742">
    <property type="entry name" value="TANGO2"/>
    <property type="match status" value="1"/>
</dbReference>
<keyword evidence="2" id="KW-1185">Reference proteome</keyword>
<evidence type="ECO:0000313" key="2">
    <source>
        <dbReference type="Proteomes" id="UP000602759"/>
    </source>
</evidence>
<proteinExistence type="predicted"/>
<dbReference type="Proteomes" id="UP000602759">
    <property type="component" value="Unassembled WGS sequence"/>
</dbReference>
<accession>A0ABR7YJ63</accession>
<reference evidence="1 2" key="1">
    <citation type="submission" date="2020-08" db="EMBL/GenBank/DDBJ databases">
        <title>Sphingobacterium sp. DN00404 isolated from aquaculture water.</title>
        <authorList>
            <person name="Zhang M."/>
        </authorList>
    </citation>
    <scope>NUCLEOTIDE SEQUENCE [LARGE SCALE GENOMIC DNA]</scope>
    <source>
        <strain evidence="1 2">DN00404</strain>
    </source>
</reference>
<organism evidence="1 2">
    <name type="scientific">Sphingobacterium micropteri</name>
    <dbReference type="NCBI Taxonomy" id="2763501"/>
    <lineage>
        <taxon>Bacteria</taxon>
        <taxon>Pseudomonadati</taxon>
        <taxon>Bacteroidota</taxon>
        <taxon>Sphingobacteriia</taxon>
        <taxon>Sphingobacteriales</taxon>
        <taxon>Sphingobacteriaceae</taxon>
        <taxon>Sphingobacterium</taxon>
    </lineage>
</organism>
<evidence type="ECO:0000313" key="1">
    <source>
        <dbReference type="EMBL" id="MBD1431355.1"/>
    </source>
</evidence>
<dbReference type="InterPro" id="IPR008551">
    <property type="entry name" value="TANGO2"/>
</dbReference>
<sequence length="237" mass="27141">MCTVTYIPTLDGFYFTSSRDEKASRATIPPMKHRIDGIDLIYPKDEIAGGTWIAAGYNGRTACLLNGAFHNHVKQKSYRRSRGLILLESFKHKSMYEFSNVVNLNGVEPFTIISLIHLPGITSEFTEFRWDGTSKHLRQLDIRKSQIWSSATLYNSKIQLQRTALFEDWIKKFKDVNGRNILAFHSTKHGLNVSHDIIMKGEDDLMTLSISQLHFNNGNVVFKYYDILNDKAYVTGL</sequence>